<keyword evidence="4 6" id="KW-1133">Transmembrane helix</keyword>
<dbReference type="PANTHER" id="PTHR33529:SF6">
    <property type="entry name" value="YJGP_YJGQ FAMILY PERMEASE"/>
    <property type="match status" value="1"/>
</dbReference>
<protein>
    <submittedName>
        <fullName evidence="7">Uncharacterized protein</fullName>
    </submittedName>
</protein>
<evidence type="ECO:0000256" key="2">
    <source>
        <dbReference type="ARBA" id="ARBA00022475"/>
    </source>
</evidence>
<evidence type="ECO:0000256" key="1">
    <source>
        <dbReference type="ARBA" id="ARBA00004651"/>
    </source>
</evidence>
<dbReference type="RefSeq" id="WP_151177357.1">
    <property type="nucleotide sequence ID" value="NZ_CP042906.1"/>
</dbReference>
<dbReference type="AlphaFoldDB" id="A0A5J6MHT1"/>
<name>A0A5J6MHT1_9PROT</name>
<dbReference type="GO" id="GO:0055085">
    <property type="term" value="P:transmembrane transport"/>
    <property type="evidence" value="ECO:0007669"/>
    <property type="project" value="InterPro"/>
</dbReference>
<evidence type="ECO:0000313" key="7">
    <source>
        <dbReference type="EMBL" id="QEX17073.1"/>
    </source>
</evidence>
<keyword evidence="5 6" id="KW-0472">Membrane</keyword>
<dbReference type="InterPro" id="IPR005495">
    <property type="entry name" value="LptG/LptF_permease"/>
</dbReference>
<dbReference type="KEGG" id="htq:FRZ44_23690"/>
<proteinExistence type="predicted"/>
<dbReference type="Proteomes" id="UP000326202">
    <property type="component" value="Chromosome"/>
</dbReference>
<dbReference type="GO" id="GO:0043190">
    <property type="term" value="C:ATP-binding cassette (ABC) transporter complex"/>
    <property type="evidence" value="ECO:0007669"/>
    <property type="project" value="InterPro"/>
</dbReference>
<feature type="transmembrane region" description="Helical" evidence="6">
    <location>
        <begin position="310"/>
        <end position="327"/>
    </location>
</feature>
<sequence>MKLLDRYILAKTLWPLIATVSIALVALLMEQTVRLLDLVVNKGGPLSLILRMLANLIPHYLGIALPAAFFIGVLLAVSRLSSESELDAMHASGVPLHRMIAPLMMFAVLLVIFGTIIVGFLQPYTRYGYRALIYLVTETAWYSALEKGAFFSGFGNSTILVDDISEGGRRLTGIFVYQDKSTGGSVTTTAQTGYVVRSQTDDQLVLKLEQGARIDTDGPNKKINALTFARFELPLDIALAPEPYRIRGASEREQTLPELWHNVWTLPKTDPMYYAVHAELHERLVRIATYLFLPLLAFPLGSSTRRTRRGTGIAVGIVLIVIFYYLLQFGHDVSANGRLSPWISLWLPFFVYAGFSSWAFWEANVSPGHNFVETVLARIESLFDNVRQIGRRRKAPA</sequence>
<dbReference type="InterPro" id="IPR030922">
    <property type="entry name" value="LptF"/>
</dbReference>
<gene>
    <name evidence="7" type="ORF">FRZ44_23690</name>
</gene>
<feature type="transmembrane region" description="Helical" evidence="6">
    <location>
        <begin position="339"/>
        <end position="361"/>
    </location>
</feature>
<comment type="subcellular location">
    <subcellularLocation>
        <location evidence="1">Cell membrane</location>
        <topology evidence="1">Multi-pass membrane protein</topology>
    </subcellularLocation>
</comment>
<reference evidence="7 8" key="1">
    <citation type="submission" date="2019-08" db="EMBL/GenBank/DDBJ databases">
        <title>Hyperibacter terrae gen. nov., sp. nov. and Hyperibacter viscosus sp. nov., two new members in the family Rhodospirillaceae isolated from the rhizosphere of Hypericum perforatum.</title>
        <authorList>
            <person name="Noviana Z."/>
        </authorList>
    </citation>
    <scope>NUCLEOTIDE SEQUENCE [LARGE SCALE GENOMIC DNA]</scope>
    <source>
        <strain evidence="7 8">R5913</strain>
    </source>
</reference>
<dbReference type="Pfam" id="PF03739">
    <property type="entry name" value="LptF_LptG"/>
    <property type="match status" value="1"/>
</dbReference>
<dbReference type="GO" id="GO:0015920">
    <property type="term" value="P:lipopolysaccharide transport"/>
    <property type="evidence" value="ECO:0007669"/>
    <property type="project" value="TreeGrafter"/>
</dbReference>
<feature type="transmembrane region" description="Helical" evidence="6">
    <location>
        <begin position="99"/>
        <end position="121"/>
    </location>
</feature>
<evidence type="ECO:0000256" key="6">
    <source>
        <dbReference type="SAM" id="Phobius"/>
    </source>
</evidence>
<keyword evidence="8" id="KW-1185">Reference proteome</keyword>
<organism evidence="7 8">
    <name type="scientific">Hypericibacter terrae</name>
    <dbReference type="NCBI Taxonomy" id="2602015"/>
    <lineage>
        <taxon>Bacteria</taxon>
        <taxon>Pseudomonadati</taxon>
        <taxon>Pseudomonadota</taxon>
        <taxon>Alphaproteobacteria</taxon>
        <taxon>Rhodospirillales</taxon>
        <taxon>Dongiaceae</taxon>
        <taxon>Hypericibacter</taxon>
    </lineage>
</organism>
<evidence type="ECO:0000256" key="3">
    <source>
        <dbReference type="ARBA" id="ARBA00022692"/>
    </source>
</evidence>
<keyword evidence="3 6" id="KW-0812">Transmembrane</keyword>
<dbReference type="EMBL" id="CP042906">
    <property type="protein sequence ID" value="QEX17073.1"/>
    <property type="molecule type" value="Genomic_DNA"/>
</dbReference>
<feature type="transmembrane region" description="Helical" evidence="6">
    <location>
        <begin position="12"/>
        <end position="29"/>
    </location>
</feature>
<keyword evidence="2" id="KW-1003">Cell membrane</keyword>
<accession>A0A5J6MHT1</accession>
<evidence type="ECO:0000256" key="5">
    <source>
        <dbReference type="ARBA" id="ARBA00023136"/>
    </source>
</evidence>
<dbReference type="PANTHER" id="PTHR33529">
    <property type="entry name" value="SLR0882 PROTEIN-RELATED"/>
    <property type="match status" value="1"/>
</dbReference>
<evidence type="ECO:0000313" key="8">
    <source>
        <dbReference type="Proteomes" id="UP000326202"/>
    </source>
</evidence>
<evidence type="ECO:0000256" key="4">
    <source>
        <dbReference type="ARBA" id="ARBA00022989"/>
    </source>
</evidence>
<dbReference type="NCBIfam" id="TIGR04407">
    <property type="entry name" value="LptF_YjgP"/>
    <property type="match status" value="1"/>
</dbReference>
<dbReference type="OrthoDB" id="7057792at2"/>
<feature type="transmembrane region" description="Helical" evidence="6">
    <location>
        <begin position="57"/>
        <end position="78"/>
    </location>
</feature>